<accession>A0A1C3NV20</accession>
<evidence type="ECO:0000313" key="3">
    <source>
        <dbReference type="Proteomes" id="UP000199013"/>
    </source>
</evidence>
<dbReference type="AlphaFoldDB" id="A0A1C3NV20"/>
<protein>
    <submittedName>
        <fullName evidence="2">Uncharacterized protein</fullName>
    </submittedName>
</protein>
<reference evidence="3" key="1">
    <citation type="submission" date="2016-02" db="EMBL/GenBank/DDBJ databases">
        <authorList>
            <person name="Wibberg D."/>
        </authorList>
    </citation>
    <scope>NUCLEOTIDE SEQUENCE [LARGE SCALE GENOMIC DNA]</scope>
</reference>
<feature type="compositionally biased region" description="Low complexity" evidence="1">
    <location>
        <begin position="51"/>
        <end position="70"/>
    </location>
</feature>
<evidence type="ECO:0000256" key="1">
    <source>
        <dbReference type="SAM" id="MobiDB-lite"/>
    </source>
</evidence>
<sequence length="168" mass="17438">MAEAGPLTIRDLINSDVTVRDAPIVELVGEVRRLHDRIHRWSPASWWEPCTTSTSGSDASSSGSGSAVGTRADRVRALAVELADLGREAGSGAPAGAGPPHLADHALADQIVVLATDIIEALVADAAGDTTVSGSPRRNDLAERARAAMYTARMDLETPRPRHGGGGS</sequence>
<name>A0A1C3NV20_9ACTN</name>
<evidence type="ECO:0000313" key="2">
    <source>
        <dbReference type="EMBL" id="SBW19280.1"/>
    </source>
</evidence>
<gene>
    <name evidence="2" type="ORF">FDG2_1168</name>
</gene>
<dbReference type="Proteomes" id="UP000199013">
    <property type="component" value="Unassembled WGS sequence"/>
</dbReference>
<dbReference type="EMBL" id="FLUV01000492">
    <property type="protein sequence ID" value="SBW19280.1"/>
    <property type="molecule type" value="Genomic_DNA"/>
</dbReference>
<proteinExistence type="predicted"/>
<feature type="region of interest" description="Disordered" evidence="1">
    <location>
        <begin position="46"/>
        <end position="71"/>
    </location>
</feature>
<keyword evidence="3" id="KW-1185">Reference proteome</keyword>
<organism evidence="2 3">
    <name type="scientific">Candidatus Protofrankia californiensis</name>
    <dbReference type="NCBI Taxonomy" id="1839754"/>
    <lineage>
        <taxon>Bacteria</taxon>
        <taxon>Bacillati</taxon>
        <taxon>Actinomycetota</taxon>
        <taxon>Actinomycetes</taxon>
        <taxon>Frankiales</taxon>
        <taxon>Frankiaceae</taxon>
        <taxon>Protofrankia</taxon>
    </lineage>
</organism>